<dbReference type="Proteomes" id="UP000178490">
    <property type="component" value="Unassembled WGS sequence"/>
</dbReference>
<evidence type="ECO:0008006" key="3">
    <source>
        <dbReference type="Google" id="ProtNLM"/>
    </source>
</evidence>
<dbReference type="AlphaFoldDB" id="A0A1F6NYJ4"/>
<dbReference type="Gene3D" id="2.40.300.10">
    <property type="entry name" value="Head decoration protein D"/>
    <property type="match status" value="1"/>
</dbReference>
<protein>
    <recommendedName>
        <fullName evidence="3">Peptidase S74 domain-containing protein</fullName>
    </recommendedName>
</protein>
<name>A0A1F6NYJ4_9BACT</name>
<accession>A0A1F6NYJ4</accession>
<evidence type="ECO:0000313" key="1">
    <source>
        <dbReference type="EMBL" id="OGH88948.1"/>
    </source>
</evidence>
<evidence type="ECO:0000313" key="2">
    <source>
        <dbReference type="Proteomes" id="UP000178490"/>
    </source>
</evidence>
<sequence length="1232" mass="128366">MITWKLKLFYLVSALIICLISFDFANATFNPLINYQGKLTDTSNIAVTDGLYNLKVRLCADSSCSSVLWSEERVDANKVQVTNGLFSILLGNVTSTSLASIDFNQDIYLELQVGGTGVPAWETLLPRKQFGSVPSAFEAGKLGGLASSSYAKLATDEIISGAWAFNNILSVTANSASPALNILQSGAGTGISIGNGTATTTIYGGVTSTFPYGATFATTGGRVGIGTASPVGKLSVYLNNTDYNNVAGANSHVMLDNPSATGQNVLSAVINGTLRGKWRTDYLGNINWVAGGGDHYFYSGTDGSGEAFQMILKNGGKVGIGTTAPDKTLEITSSTGGVLRLTYNDTNGSAANYSDFSVGSDGALTIGTSNSATTTITNGLVVNTNSLVVNKGTGYVGVGTLTPSYMLDVKGSINSQSTPGVAPFNNITNANFVAVNDYNDYPSANFNIGQSTSDQNITMVVAPLYTSAGTNKTAQIVVSTNKSTIESTSYQSYFRQTTALSEFITLNRAGITGAGVGTPIAFSIGYGVGWTEKMRVTSAGIGIGTTGPGKALEINSATGANLRLTYNDSNGSATNYSDLSVGSDGGLTIGTSNTATTTITNALSVSSNINLTGVLTIGGSNYSQYFIGSAGTAGQLWQSDGSASGAWVNTSTLGILPGGTTGQIMMYSPSGWGASSAIYVSSAGYFGINSTTPSHDLSMNGDGYFAQKIEGFEGYIVPPSGYTATGPNTTWLSTTTAVYAGSSSLQTPVTSVDTSSTLATTVFYEVSTTISFWWKVSSENNFDFFGFCIDRTPCLVDKFQTAYDLRISGTGVDWAQVTTTVSPGTHTFQWQYAKDASGSGGSDAGFLDEVYLGTGGKLTLENVLRVGGSILVNTTTAGSDGYKIMVDSGSSSGAGIGVNGYVKASGFITGTTTLDLAETYPFDSSCIIGSTCPEAADLVCADNNIVAGVKKCNANSQQSFIGVVSTNPGFLLGGNDIGEIETTNTAKIALAGRVPIKVHLTTGTIKIGDELTLGIMDGVAQKAIEPGQVIGVALENFGDENLSYPQIGTVLLFINPHWSIGNIEEKNIPTELPDFSTTTTPSILDRFTLAIENSLQKLGLILKNGVAKLKEIIVDKIFVKQLCVGETCIGEQQLKDLLEKNQISQLQTSGQSVLNNINMAEPTVILSDSSSTFSAFTTSTDLVNNDTTLVTTSILNTIVPLNLVDENILPASIPTEVVNIPSTTSLPAELIL</sequence>
<comment type="caution">
    <text evidence="1">The sequence shown here is derived from an EMBL/GenBank/DDBJ whole genome shotgun (WGS) entry which is preliminary data.</text>
</comment>
<dbReference type="EMBL" id="MFRC01000056">
    <property type="protein sequence ID" value="OGH88948.1"/>
    <property type="molecule type" value="Genomic_DNA"/>
</dbReference>
<organism evidence="1 2">
    <name type="scientific">Candidatus Magasanikbacteria bacterium RIFOXYD2_FULL_36_9</name>
    <dbReference type="NCBI Taxonomy" id="1798707"/>
    <lineage>
        <taxon>Bacteria</taxon>
        <taxon>Candidatus Magasanikiibacteriota</taxon>
    </lineage>
</organism>
<reference evidence="1 2" key="1">
    <citation type="journal article" date="2016" name="Nat. Commun.">
        <title>Thousands of microbial genomes shed light on interconnected biogeochemical processes in an aquifer system.</title>
        <authorList>
            <person name="Anantharaman K."/>
            <person name="Brown C.T."/>
            <person name="Hug L.A."/>
            <person name="Sharon I."/>
            <person name="Castelle C.J."/>
            <person name="Probst A.J."/>
            <person name="Thomas B.C."/>
            <person name="Singh A."/>
            <person name="Wilkins M.J."/>
            <person name="Karaoz U."/>
            <person name="Brodie E.L."/>
            <person name="Williams K.H."/>
            <person name="Hubbard S.S."/>
            <person name="Banfield J.F."/>
        </authorList>
    </citation>
    <scope>NUCLEOTIDE SEQUENCE [LARGE SCALE GENOMIC DNA]</scope>
</reference>
<proteinExistence type="predicted"/>
<gene>
    <name evidence="1" type="ORF">A2537_03825</name>
</gene>